<evidence type="ECO:0000313" key="1">
    <source>
        <dbReference type="EMBL" id="SFL03887.1"/>
    </source>
</evidence>
<reference evidence="1 2" key="1">
    <citation type="submission" date="2016-10" db="EMBL/GenBank/DDBJ databases">
        <authorList>
            <person name="Varghese N."/>
            <person name="Submissions S."/>
        </authorList>
    </citation>
    <scope>NUCLEOTIDE SEQUENCE [LARGE SCALE GENOMIC DNA]</scope>
    <source>
        <strain evidence="1 2">YR512</strain>
    </source>
</reference>
<dbReference type="EMBL" id="FOSD01000017">
    <property type="protein sequence ID" value="SFL03887.1"/>
    <property type="molecule type" value="Genomic_DNA"/>
</dbReference>
<proteinExistence type="predicted"/>
<evidence type="ECO:0000313" key="2">
    <source>
        <dbReference type="Proteomes" id="UP000198841"/>
    </source>
</evidence>
<dbReference type="Proteomes" id="UP000198841">
    <property type="component" value="Unassembled WGS sequence"/>
</dbReference>
<keyword evidence="2" id="KW-1185">Reference proteome</keyword>
<dbReference type="RefSeq" id="WP_008102026.1">
    <property type="nucleotide sequence ID" value="NZ_FOSD01000017.1"/>
</dbReference>
<dbReference type="InterPro" id="IPR057793">
    <property type="entry name" value="YnfU-like"/>
</dbReference>
<accession>A0A1I4EH24</accession>
<name>A0A1I4EH24_9GAMM</name>
<dbReference type="NCBIfam" id="NF038384">
    <property type="entry name" value="zinc_YnfU_fam"/>
    <property type="match status" value="1"/>
</dbReference>
<organism evidence="1 2">
    <name type="scientific">Candidatus Pantoea symbiotica</name>
    <dbReference type="NCBI Taxonomy" id="1884370"/>
    <lineage>
        <taxon>Bacteria</taxon>
        <taxon>Pseudomonadati</taxon>
        <taxon>Pseudomonadota</taxon>
        <taxon>Gammaproteobacteria</taxon>
        <taxon>Enterobacterales</taxon>
        <taxon>Erwiniaceae</taxon>
        <taxon>Pantoea</taxon>
    </lineage>
</organism>
<protein>
    <submittedName>
        <fullName evidence="1">Uncharacterized protein</fullName>
    </submittedName>
</protein>
<sequence>MSWLNQFLEGLSRREIKTQCPVCKKFCPQSSLKQARGQAMLCPHCKSLFIAEV</sequence>
<comment type="caution">
    <text evidence="1">The sequence shown here is derived from an EMBL/GenBank/DDBJ whole genome shotgun (WGS) entry which is preliminary data.</text>
</comment>
<gene>
    <name evidence="1" type="ORF">SAMN05518863_11742</name>
</gene>